<keyword evidence="2" id="KW-1185">Reference proteome</keyword>
<dbReference type="RefSeq" id="WP_058264009.1">
    <property type="nucleotide sequence ID" value="NZ_CP051181.1"/>
</dbReference>
<gene>
    <name evidence="1" type="ORF">TG4357_03316</name>
</gene>
<reference evidence="1 2" key="1">
    <citation type="submission" date="2015-09" db="EMBL/GenBank/DDBJ databases">
        <authorList>
            <consortium name="Swine Surveillance"/>
        </authorList>
    </citation>
    <scope>NUCLEOTIDE SEQUENCE [LARGE SCALE GENOMIC DNA]</scope>
    <source>
        <strain evidence="1 2">CECT 4357</strain>
    </source>
</reference>
<evidence type="ECO:0000313" key="2">
    <source>
        <dbReference type="Proteomes" id="UP000051587"/>
    </source>
</evidence>
<protein>
    <submittedName>
        <fullName evidence="1">Uncharacterized protein</fullName>
    </submittedName>
</protein>
<dbReference type="Proteomes" id="UP000051587">
    <property type="component" value="Unassembled WGS sequence"/>
</dbReference>
<accession>A0A0P1G2G7</accession>
<organism evidence="1 2">
    <name type="scientific">Thalassovita gelatinovora</name>
    <name type="common">Thalassobius gelatinovorus</name>
    <dbReference type="NCBI Taxonomy" id="53501"/>
    <lineage>
        <taxon>Bacteria</taxon>
        <taxon>Pseudomonadati</taxon>
        <taxon>Pseudomonadota</taxon>
        <taxon>Alphaproteobacteria</taxon>
        <taxon>Rhodobacterales</taxon>
        <taxon>Roseobacteraceae</taxon>
        <taxon>Thalassovita</taxon>
    </lineage>
</organism>
<dbReference type="STRING" id="53501.SAMN04488043_104187"/>
<dbReference type="AlphaFoldDB" id="A0A0P1G2G7"/>
<dbReference type="OrthoDB" id="7325655at2"/>
<dbReference type="Pfam" id="PF18906">
    <property type="entry name" value="Phage_tube_2"/>
    <property type="match status" value="1"/>
</dbReference>
<evidence type="ECO:0000313" key="1">
    <source>
        <dbReference type="EMBL" id="CUH67974.1"/>
    </source>
</evidence>
<dbReference type="InterPro" id="IPR044000">
    <property type="entry name" value="Phage_tube_2"/>
</dbReference>
<sequence>MIRWNSKVLLLKLETTYGTDAAPTGAADAVLAKNISLSPMKGEKVQRELDKAHLGADPSILTGLHSVISFDIELAPSGTAGTAPAWGALLRCCGMAETIVATTSVTYNPVTDGHESATVYLWVGATLYALTGVRGAVKLETNAQGIPYLKFELTGLFNMPTEQPQPTIVTTSWKKPKVASATNTPTYTIGGLALVANSLMLDAGIQIEKRFLFNVDEIIIADRSETVDAKVDAVALTTFNPFQKANDGATVAIQMVHGTTAGNIATLDIPAAEMQALDSLEESQKAKQWPLSMVPLPVAGNDQWTLTLT</sequence>
<proteinExistence type="predicted"/>
<name>A0A0P1G2G7_THAGE</name>
<dbReference type="EMBL" id="CYSA01000027">
    <property type="protein sequence ID" value="CUH67974.1"/>
    <property type="molecule type" value="Genomic_DNA"/>
</dbReference>